<sequence>MKSTESFLPSPIVIDSPNQNAQDRKHLERVMGLLASKTPANAQVVLCAEDPSDSFNPDKVIQLERERALLESDQMDEVSARVLPLIERAITELSRAG</sequence>
<accession>A0ABD4E8D2</accession>
<comment type="caution">
    <text evidence="2">The sequence shown here is derived from an EMBL/GenBank/DDBJ whole genome shotgun (WGS) entry which is preliminary data.</text>
</comment>
<proteinExistence type="predicted"/>
<evidence type="ECO:0000256" key="1">
    <source>
        <dbReference type="SAM" id="MobiDB-lite"/>
    </source>
</evidence>
<evidence type="ECO:0008006" key="4">
    <source>
        <dbReference type="Google" id="ProtNLM"/>
    </source>
</evidence>
<gene>
    <name evidence="2" type="ORF">WJ68_35950</name>
</gene>
<dbReference type="EMBL" id="LPAD01000024">
    <property type="protein sequence ID" value="KVN90211.1"/>
    <property type="molecule type" value="Genomic_DNA"/>
</dbReference>
<evidence type="ECO:0000313" key="3">
    <source>
        <dbReference type="Proteomes" id="UP000057910"/>
    </source>
</evidence>
<organism evidence="2 3">
    <name type="scientific">Burkholderia ubonensis</name>
    <dbReference type="NCBI Taxonomy" id="101571"/>
    <lineage>
        <taxon>Bacteria</taxon>
        <taxon>Pseudomonadati</taxon>
        <taxon>Pseudomonadota</taxon>
        <taxon>Betaproteobacteria</taxon>
        <taxon>Burkholderiales</taxon>
        <taxon>Burkholderiaceae</taxon>
        <taxon>Burkholderia</taxon>
        <taxon>Burkholderia cepacia complex</taxon>
    </lineage>
</organism>
<dbReference type="Proteomes" id="UP000057910">
    <property type="component" value="Unassembled WGS sequence"/>
</dbReference>
<reference evidence="2 3" key="1">
    <citation type="submission" date="2015-11" db="EMBL/GenBank/DDBJ databases">
        <title>Expanding the genomic diversity of Burkholderia species for the development of highly accurate diagnostics.</title>
        <authorList>
            <person name="Sahl J."/>
            <person name="Keim P."/>
            <person name="Wagner D."/>
        </authorList>
    </citation>
    <scope>NUCLEOTIDE SEQUENCE [LARGE SCALE GENOMIC DNA]</scope>
    <source>
        <strain evidence="2 3">MSMB1585WGS</strain>
    </source>
</reference>
<feature type="region of interest" description="Disordered" evidence="1">
    <location>
        <begin position="1"/>
        <end position="21"/>
    </location>
</feature>
<name>A0ABD4E8D2_9BURK</name>
<dbReference type="AlphaFoldDB" id="A0ABD4E8D2"/>
<evidence type="ECO:0000313" key="2">
    <source>
        <dbReference type="EMBL" id="KVN90211.1"/>
    </source>
</evidence>
<protein>
    <recommendedName>
        <fullName evidence="4">Chromosome partitioning protein ParA</fullName>
    </recommendedName>
</protein>